<dbReference type="AlphaFoldDB" id="A0A1M5J226"/>
<proteinExistence type="predicted"/>
<evidence type="ECO:0000313" key="4">
    <source>
        <dbReference type="Proteomes" id="UP000190675"/>
    </source>
</evidence>
<name>A0A1M5J226_9BRAD</name>
<feature type="signal peptide" evidence="2">
    <location>
        <begin position="1"/>
        <end position="24"/>
    </location>
</feature>
<evidence type="ECO:0000256" key="1">
    <source>
        <dbReference type="SAM" id="MobiDB-lite"/>
    </source>
</evidence>
<protein>
    <submittedName>
        <fullName evidence="3">Uncharacterized protein</fullName>
    </submittedName>
</protein>
<evidence type="ECO:0000256" key="2">
    <source>
        <dbReference type="SAM" id="SignalP"/>
    </source>
</evidence>
<feature type="compositionally biased region" description="Polar residues" evidence="1">
    <location>
        <begin position="32"/>
        <end position="46"/>
    </location>
</feature>
<organism evidence="3 4">
    <name type="scientific">Bradyrhizobium erythrophlei</name>
    <dbReference type="NCBI Taxonomy" id="1437360"/>
    <lineage>
        <taxon>Bacteria</taxon>
        <taxon>Pseudomonadati</taxon>
        <taxon>Pseudomonadota</taxon>
        <taxon>Alphaproteobacteria</taxon>
        <taxon>Hyphomicrobiales</taxon>
        <taxon>Nitrobacteraceae</taxon>
        <taxon>Bradyrhizobium</taxon>
    </lineage>
</organism>
<dbReference type="Proteomes" id="UP000190675">
    <property type="component" value="Chromosome I"/>
</dbReference>
<accession>A0A1M5J226</accession>
<keyword evidence="2" id="KW-0732">Signal</keyword>
<feature type="region of interest" description="Disordered" evidence="1">
    <location>
        <begin position="32"/>
        <end position="89"/>
    </location>
</feature>
<reference evidence="3 4" key="1">
    <citation type="submission" date="2016-11" db="EMBL/GenBank/DDBJ databases">
        <authorList>
            <person name="Jaros S."/>
            <person name="Januszkiewicz K."/>
            <person name="Wedrychowicz H."/>
        </authorList>
    </citation>
    <scope>NUCLEOTIDE SEQUENCE [LARGE SCALE GENOMIC DNA]</scope>
    <source>
        <strain evidence="3 4">GAS242</strain>
    </source>
</reference>
<sequence length="89" mass="9530">MLKKSFLVLSLLLPLTALSATAQAGLTISDQRSWPSEARQSVQSRTGHVPGDLNSAYAYDRAVPRSEPTANASDGEAISRYQGGPKSPW</sequence>
<feature type="chain" id="PRO_5012567516" evidence="2">
    <location>
        <begin position="25"/>
        <end position="89"/>
    </location>
</feature>
<evidence type="ECO:0000313" key="3">
    <source>
        <dbReference type="EMBL" id="SHG34349.1"/>
    </source>
</evidence>
<dbReference type="EMBL" id="LT670818">
    <property type="protein sequence ID" value="SHG34349.1"/>
    <property type="molecule type" value="Genomic_DNA"/>
</dbReference>
<gene>
    <name evidence="3" type="ORF">SAMN05444169_1940</name>
</gene>